<dbReference type="PROSITE" id="PS50297">
    <property type="entry name" value="ANK_REP_REGION"/>
    <property type="match status" value="4"/>
</dbReference>
<keyword evidence="3" id="KW-1009">Hearing</keyword>
<comment type="subcellular location">
    <subcellularLocation>
        <location evidence="1">Cell projection</location>
        <location evidence="1">Stereocilium</location>
    </subcellularLocation>
</comment>
<dbReference type="PANTHER" id="PTHR24153">
    <property type="entry name" value="ESPIN"/>
    <property type="match status" value="1"/>
</dbReference>
<evidence type="ECO:0000256" key="6">
    <source>
        <dbReference type="SAM" id="MobiDB-lite"/>
    </source>
</evidence>
<keyword evidence="4 5" id="KW-0040">ANK repeat</keyword>
<comment type="caution">
    <text evidence="8">The sequence shown here is derived from an EMBL/GenBank/DDBJ whole genome shotgun (WGS) entry which is preliminary data.</text>
</comment>
<evidence type="ECO:0008006" key="10">
    <source>
        <dbReference type="Google" id="ProtNLM"/>
    </source>
</evidence>
<evidence type="ECO:0000256" key="5">
    <source>
        <dbReference type="PROSITE-ProRule" id="PRU00023"/>
    </source>
</evidence>
<dbReference type="Pfam" id="PF13637">
    <property type="entry name" value="Ank_4"/>
    <property type="match status" value="1"/>
</dbReference>
<dbReference type="InterPro" id="IPR036770">
    <property type="entry name" value="Ankyrin_rpt-contain_sf"/>
</dbReference>
<dbReference type="SMART" id="SM00248">
    <property type="entry name" value="ANK"/>
    <property type="match status" value="5"/>
</dbReference>
<feature type="compositionally biased region" description="Basic and acidic residues" evidence="6">
    <location>
        <begin position="524"/>
        <end position="541"/>
    </location>
</feature>
<feature type="compositionally biased region" description="Basic and acidic residues" evidence="6">
    <location>
        <begin position="478"/>
        <end position="506"/>
    </location>
</feature>
<dbReference type="GO" id="GO:0032420">
    <property type="term" value="C:stereocilium"/>
    <property type="evidence" value="ECO:0007669"/>
    <property type="project" value="UniProtKB-SubCell"/>
</dbReference>
<protein>
    <recommendedName>
        <fullName evidence="10">Espin</fullName>
    </recommendedName>
</protein>
<keyword evidence="7" id="KW-0472">Membrane</keyword>
<reference evidence="8 9" key="1">
    <citation type="submission" date="2023-03" db="EMBL/GenBank/DDBJ databases">
        <title>High-quality genome of Scylla paramamosain provides insights in environmental adaptation.</title>
        <authorList>
            <person name="Zhang L."/>
        </authorList>
    </citation>
    <scope>NUCLEOTIDE SEQUENCE [LARGE SCALE GENOMIC DNA]</scope>
    <source>
        <strain evidence="8">LZ_2023a</strain>
        <tissue evidence="8">Muscle</tissue>
    </source>
</reference>
<organism evidence="8 9">
    <name type="scientific">Scylla paramamosain</name>
    <name type="common">Mud crab</name>
    <dbReference type="NCBI Taxonomy" id="85552"/>
    <lineage>
        <taxon>Eukaryota</taxon>
        <taxon>Metazoa</taxon>
        <taxon>Ecdysozoa</taxon>
        <taxon>Arthropoda</taxon>
        <taxon>Crustacea</taxon>
        <taxon>Multicrustacea</taxon>
        <taxon>Malacostraca</taxon>
        <taxon>Eumalacostraca</taxon>
        <taxon>Eucarida</taxon>
        <taxon>Decapoda</taxon>
        <taxon>Pleocyemata</taxon>
        <taxon>Brachyura</taxon>
        <taxon>Eubrachyura</taxon>
        <taxon>Portunoidea</taxon>
        <taxon>Portunidae</taxon>
        <taxon>Portuninae</taxon>
        <taxon>Scylla</taxon>
    </lineage>
</organism>
<evidence type="ECO:0000313" key="9">
    <source>
        <dbReference type="Proteomes" id="UP001487740"/>
    </source>
</evidence>
<evidence type="ECO:0000256" key="4">
    <source>
        <dbReference type="ARBA" id="ARBA00023043"/>
    </source>
</evidence>
<feature type="repeat" description="ANK" evidence="5">
    <location>
        <begin position="236"/>
        <end position="269"/>
    </location>
</feature>
<feature type="compositionally biased region" description="Basic and acidic residues" evidence="6">
    <location>
        <begin position="593"/>
        <end position="611"/>
    </location>
</feature>
<feature type="repeat" description="ANK" evidence="5">
    <location>
        <begin position="167"/>
        <end position="199"/>
    </location>
</feature>
<feature type="compositionally biased region" description="Basic and acidic residues" evidence="6">
    <location>
        <begin position="429"/>
        <end position="450"/>
    </location>
</feature>
<dbReference type="GO" id="GO:0007605">
    <property type="term" value="P:sensory perception of sound"/>
    <property type="evidence" value="ECO:0007669"/>
    <property type="project" value="UniProtKB-KW"/>
</dbReference>
<dbReference type="AlphaFoldDB" id="A0AAW0UWS8"/>
<feature type="repeat" description="ANK" evidence="5">
    <location>
        <begin position="270"/>
        <end position="297"/>
    </location>
</feature>
<dbReference type="GO" id="GO:0005737">
    <property type="term" value="C:cytoplasm"/>
    <property type="evidence" value="ECO:0007669"/>
    <property type="project" value="TreeGrafter"/>
</dbReference>
<name>A0AAW0UWS8_SCYPA</name>
<dbReference type="InterPro" id="IPR052420">
    <property type="entry name" value="Espin/Espin-like"/>
</dbReference>
<dbReference type="InterPro" id="IPR002110">
    <property type="entry name" value="Ankyrin_rpt"/>
</dbReference>
<keyword evidence="7" id="KW-0812">Transmembrane</keyword>
<evidence type="ECO:0000256" key="7">
    <source>
        <dbReference type="SAM" id="Phobius"/>
    </source>
</evidence>
<feature type="repeat" description="ANK" evidence="5">
    <location>
        <begin position="202"/>
        <end position="224"/>
    </location>
</feature>
<dbReference type="PROSITE" id="PS50088">
    <property type="entry name" value="ANK_REPEAT"/>
    <property type="match status" value="5"/>
</dbReference>
<dbReference type="PANTHER" id="PTHR24153:SF8">
    <property type="entry name" value="FORKED, ISOFORM F"/>
    <property type="match status" value="1"/>
</dbReference>
<feature type="region of interest" description="Disordered" evidence="6">
    <location>
        <begin position="381"/>
        <end position="611"/>
    </location>
</feature>
<feature type="compositionally biased region" description="Low complexity" evidence="6">
    <location>
        <begin position="546"/>
        <end position="566"/>
    </location>
</feature>
<evidence type="ECO:0000256" key="2">
    <source>
        <dbReference type="ARBA" id="ARBA00022737"/>
    </source>
</evidence>
<accession>A0AAW0UWS8</accession>
<dbReference type="EMBL" id="JARAKH010000005">
    <property type="protein sequence ID" value="KAK8403683.1"/>
    <property type="molecule type" value="Genomic_DNA"/>
</dbReference>
<keyword evidence="9" id="KW-1185">Reference proteome</keyword>
<feature type="transmembrane region" description="Helical" evidence="7">
    <location>
        <begin position="12"/>
        <end position="37"/>
    </location>
</feature>
<dbReference type="PRINTS" id="PR01415">
    <property type="entry name" value="ANKYRIN"/>
</dbReference>
<gene>
    <name evidence="8" type="ORF">O3P69_000049</name>
</gene>
<dbReference type="Gene3D" id="1.25.40.20">
    <property type="entry name" value="Ankyrin repeat-containing domain"/>
    <property type="match status" value="2"/>
</dbReference>
<keyword evidence="2" id="KW-0677">Repeat</keyword>
<dbReference type="GO" id="GO:0051015">
    <property type="term" value="F:actin filament binding"/>
    <property type="evidence" value="ECO:0007669"/>
    <property type="project" value="TreeGrafter"/>
</dbReference>
<evidence type="ECO:0000256" key="1">
    <source>
        <dbReference type="ARBA" id="ARBA00004645"/>
    </source>
</evidence>
<evidence type="ECO:0000313" key="8">
    <source>
        <dbReference type="EMBL" id="KAK8403683.1"/>
    </source>
</evidence>
<dbReference type="Pfam" id="PF12796">
    <property type="entry name" value="Ank_2"/>
    <property type="match status" value="1"/>
</dbReference>
<keyword evidence="7" id="KW-1133">Transmembrane helix</keyword>
<dbReference type="SUPFAM" id="SSF48403">
    <property type="entry name" value="Ankyrin repeat"/>
    <property type="match status" value="1"/>
</dbReference>
<dbReference type="Proteomes" id="UP001487740">
    <property type="component" value="Unassembled WGS sequence"/>
</dbReference>
<feature type="repeat" description="ANK" evidence="5">
    <location>
        <begin position="302"/>
        <end position="334"/>
    </location>
</feature>
<dbReference type="GO" id="GO:0051017">
    <property type="term" value="P:actin filament bundle assembly"/>
    <property type="evidence" value="ECO:0007669"/>
    <property type="project" value="TreeGrafter"/>
</dbReference>
<evidence type="ECO:0000256" key="3">
    <source>
        <dbReference type="ARBA" id="ARBA00022740"/>
    </source>
</evidence>
<proteinExistence type="predicted"/>
<sequence>MWRVGRVEGEQVCAWVLVAATLAVSVVIASVCLWVPAARGDSRTLSKMNVSQEATVAVPKSCLKRRKKKGRVECKEDYRQDSGTYSMDSVECASQFSFCSTHTSTTTLDLDSASSITTATTTSSFTPAILENHVCLNLRQERRYGRLNVLRWLLLDAGMPGVDRTQGGALALHYAAARGCLECVKLLVETSPDFSANAQMDNAVTPVYLAAQEGHLEVLQYLVDSAGGRLDLRAKDGMAPIHAAAQMGCLNCLKWMVTEQGVDVGLRDEDGATPLHFAASRGHTDTVRWLLRHGAAIVLDKFGKSPINDAADNDHMEALQLLVQHGATPDYATDSDSADSGSHHHRCSCHQGLCGASKDSECSTSGSESCNSSCESDCHLSGHSSDSGVHQEPFYLHPPSTATPPEPPSGQEQGKQKEKSSFFLNPLNDLKEASEKYNKSKTEAGKDGEKKSKKPFFLHKPEAVSYHRVQELFVGKSSKSEGKGKKSKGAKENGAKDAKKNGKVEQEQELAVIESASQGTGENGKTHTGEKKGRVDYEGRKLPKIPSASSSPSFPSSSSPSHSSSSRAIHSTMKVKADIHSSDDAASTSSGSSHDHHYEDINPTHLPEGRP</sequence>